<evidence type="ECO:0000313" key="5">
    <source>
        <dbReference type="Proteomes" id="UP000278143"/>
    </source>
</evidence>
<dbReference type="GO" id="GO:0005634">
    <property type="term" value="C:nucleus"/>
    <property type="evidence" value="ECO:0007669"/>
    <property type="project" value="TreeGrafter"/>
</dbReference>
<name>A0A4P9YTK8_9FUNG</name>
<evidence type="ECO:0000256" key="1">
    <source>
        <dbReference type="ARBA" id="ARBA00022574"/>
    </source>
</evidence>
<dbReference type="Pfam" id="PF00400">
    <property type="entry name" value="WD40"/>
    <property type="match status" value="1"/>
</dbReference>
<keyword evidence="2" id="KW-0677">Repeat</keyword>
<keyword evidence="5" id="KW-1185">Reference proteome</keyword>
<evidence type="ECO:0000256" key="3">
    <source>
        <dbReference type="PROSITE-ProRule" id="PRU00221"/>
    </source>
</evidence>
<dbReference type="Proteomes" id="UP000278143">
    <property type="component" value="Unassembled WGS sequence"/>
</dbReference>
<keyword evidence="1 3" id="KW-0853">WD repeat</keyword>
<organism evidence="4 5">
    <name type="scientific">Syncephalis pseudoplumigaleata</name>
    <dbReference type="NCBI Taxonomy" id="1712513"/>
    <lineage>
        <taxon>Eukaryota</taxon>
        <taxon>Fungi</taxon>
        <taxon>Fungi incertae sedis</taxon>
        <taxon>Zoopagomycota</taxon>
        <taxon>Zoopagomycotina</taxon>
        <taxon>Zoopagomycetes</taxon>
        <taxon>Zoopagales</taxon>
        <taxon>Piptocephalidaceae</taxon>
        <taxon>Syncephalis</taxon>
    </lineage>
</organism>
<feature type="repeat" description="WD" evidence="3">
    <location>
        <begin position="1"/>
        <end position="28"/>
    </location>
</feature>
<dbReference type="InterPro" id="IPR015943">
    <property type="entry name" value="WD40/YVTN_repeat-like_dom_sf"/>
</dbReference>
<dbReference type="GO" id="GO:0035861">
    <property type="term" value="C:site of double-strand break"/>
    <property type="evidence" value="ECO:0007669"/>
    <property type="project" value="TreeGrafter"/>
</dbReference>
<dbReference type="Gene3D" id="2.130.10.10">
    <property type="entry name" value="YVTN repeat-like/Quinoprotein amine dehydrogenase"/>
    <property type="match status" value="1"/>
</dbReference>
<protein>
    <submittedName>
        <fullName evidence="4">Uncharacterized protein</fullName>
    </submittedName>
</protein>
<proteinExistence type="predicted"/>
<dbReference type="EMBL" id="KZ991297">
    <property type="protein sequence ID" value="RKP23115.1"/>
    <property type="molecule type" value="Genomic_DNA"/>
</dbReference>
<dbReference type="PROSITE" id="PS50082">
    <property type="entry name" value="WD_REPEATS_2"/>
    <property type="match status" value="1"/>
</dbReference>
<dbReference type="PROSITE" id="PS50294">
    <property type="entry name" value="WD_REPEATS_REGION"/>
    <property type="match status" value="1"/>
</dbReference>
<reference evidence="5" key="1">
    <citation type="journal article" date="2018" name="Nat. Microbiol.">
        <title>Leveraging single-cell genomics to expand the fungal tree of life.</title>
        <authorList>
            <person name="Ahrendt S.R."/>
            <person name="Quandt C.A."/>
            <person name="Ciobanu D."/>
            <person name="Clum A."/>
            <person name="Salamov A."/>
            <person name="Andreopoulos B."/>
            <person name="Cheng J.F."/>
            <person name="Woyke T."/>
            <person name="Pelin A."/>
            <person name="Henrissat B."/>
            <person name="Reynolds N.K."/>
            <person name="Benny G.L."/>
            <person name="Smith M.E."/>
            <person name="James T.Y."/>
            <person name="Grigoriev I.V."/>
        </authorList>
    </citation>
    <scope>NUCLEOTIDE SEQUENCE [LARGE SCALE GENOMIC DNA]</scope>
    <source>
        <strain evidence="5">Benny S71-1</strain>
    </source>
</reference>
<dbReference type="InterPro" id="IPR019775">
    <property type="entry name" value="WD40_repeat_CS"/>
</dbReference>
<accession>A0A4P9YTK8</accession>
<dbReference type="PANTHER" id="PTHR16017">
    <property type="entry name" value="GASTRULATION DEFECTIVE PROTEIN 1-RELATED"/>
    <property type="match status" value="1"/>
</dbReference>
<dbReference type="SUPFAM" id="SSF50978">
    <property type="entry name" value="WD40 repeat-like"/>
    <property type="match status" value="1"/>
</dbReference>
<dbReference type="InterPro" id="IPR051858">
    <property type="entry name" value="WD_repeat_GAD-1"/>
</dbReference>
<sequence>VSALSIEPSGSRVATGAYDDTVRLWDFNGMDASGRAFRSFEPCEGNKIRDLHFSLSGDQLLVIPTTCQAKLFDRNGASIGEFARGDVYLRDLKHTSGHVAMINCCQWHPVEKEKFITASVD</sequence>
<dbReference type="OrthoDB" id="10264376at2759"/>
<feature type="non-terminal residue" evidence="4">
    <location>
        <position position="121"/>
    </location>
</feature>
<dbReference type="PROSITE" id="PS00678">
    <property type="entry name" value="WD_REPEATS_1"/>
    <property type="match status" value="1"/>
</dbReference>
<dbReference type="PANTHER" id="PTHR16017:SF0">
    <property type="entry name" value="WD REPEAT-CONTAINING PROTEIN 70"/>
    <property type="match status" value="1"/>
</dbReference>
<dbReference type="AlphaFoldDB" id="A0A4P9YTK8"/>
<evidence type="ECO:0000256" key="2">
    <source>
        <dbReference type="ARBA" id="ARBA00022737"/>
    </source>
</evidence>
<dbReference type="InterPro" id="IPR036322">
    <property type="entry name" value="WD40_repeat_dom_sf"/>
</dbReference>
<dbReference type="InterPro" id="IPR001680">
    <property type="entry name" value="WD40_rpt"/>
</dbReference>
<gene>
    <name evidence="4" type="ORF">SYNPS1DRAFT_5357</name>
</gene>
<feature type="non-terminal residue" evidence="4">
    <location>
        <position position="1"/>
    </location>
</feature>
<evidence type="ECO:0000313" key="4">
    <source>
        <dbReference type="EMBL" id="RKP23115.1"/>
    </source>
</evidence>